<organism evidence="2 3">
    <name type="scientific">Urochloa decumbens</name>
    <dbReference type="NCBI Taxonomy" id="240449"/>
    <lineage>
        <taxon>Eukaryota</taxon>
        <taxon>Viridiplantae</taxon>
        <taxon>Streptophyta</taxon>
        <taxon>Embryophyta</taxon>
        <taxon>Tracheophyta</taxon>
        <taxon>Spermatophyta</taxon>
        <taxon>Magnoliopsida</taxon>
        <taxon>Liliopsida</taxon>
        <taxon>Poales</taxon>
        <taxon>Poaceae</taxon>
        <taxon>PACMAD clade</taxon>
        <taxon>Panicoideae</taxon>
        <taxon>Panicodae</taxon>
        <taxon>Paniceae</taxon>
        <taxon>Melinidinae</taxon>
        <taxon>Urochloa</taxon>
    </lineage>
</organism>
<dbReference type="EMBL" id="OZ075128">
    <property type="protein sequence ID" value="CAL4958109.1"/>
    <property type="molecule type" value="Genomic_DNA"/>
</dbReference>
<accession>A0ABC8Z9P5</accession>
<gene>
    <name evidence="2" type="ORF">URODEC1_LOCUS42935</name>
</gene>
<reference evidence="2 3" key="2">
    <citation type="submission" date="2024-10" db="EMBL/GenBank/DDBJ databases">
        <authorList>
            <person name="Ryan C."/>
        </authorList>
    </citation>
    <scope>NUCLEOTIDE SEQUENCE [LARGE SCALE GENOMIC DNA]</scope>
</reference>
<keyword evidence="3" id="KW-1185">Reference proteome</keyword>
<dbReference type="AlphaFoldDB" id="A0ABC8Z9P5"/>
<name>A0ABC8Z9P5_9POAL</name>
<feature type="transmembrane region" description="Helical" evidence="1">
    <location>
        <begin position="21"/>
        <end position="43"/>
    </location>
</feature>
<protein>
    <submittedName>
        <fullName evidence="2">Uncharacterized protein</fullName>
    </submittedName>
</protein>
<evidence type="ECO:0000256" key="1">
    <source>
        <dbReference type="SAM" id="Phobius"/>
    </source>
</evidence>
<keyword evidence="1" id="KW-0472">Membrane</keyword>
<evidence type="ECO:0000313" key="2">
    <source>
        <dbReference type="EMBL" id="CAL4958109.1"/>
    </source>
</evidence>
<reference evidence="3" key="1">
    <citation type="submission" date="2024-06" db="EMBL/GenBank/DDBJ databases">
        <authorList>
            <person name="Ryan C."/>
        </authorList>
    </citation>
    <scope>NUCLEOTIDE SEQUENCE [LARGE SCALE GENOMIC DNA]</scope>
</reference>
<proteinExistence type="predicted"/>
<feature type="transmembrane region" description="Helical" evidence="1">
    <location>
        <begin position="55"/>
        <end position="75"/>
    </location>
</feature>
<feature type="transmembrane region" description="Helical" evidence="1">
    <location>
        <begin position="87"/>
        <end position="107"/>
    </location>
</feature>
<keyword evidence="1" id="KW-0812">Transmembrane</keyword>
<sequence>MAPARIGSIRREKEEAPMDAGAAELSLAGLLGIVTCAMAITLAVRDPPPGLDKNAYLFVLTGAFFAAVAGIIAVFRASNNPRARRAVRASVGALAVVVGLSAATLLLW</sequence>
<dbReference type="Proteomes" id="UP001497457">
    <property type="component" value="Chromosome 18b"/>
</dbReference>
<keyword evidence="1" id="KW-1133">Transmembrane helix</keyword>
<evidence type="ECO:0000313" key="3">
    <source>
        <dbReference type="Proteomes" id="UP001497457"/>
    </source>
</evidence>